<dbReference type="GO" id="GO:0005634">
    <property type="term" value="C:nucleus"/>
    <property type="evidence" value="ECO:0007669"/>
    <property type="project" value="UniProtKB-UniRule"/>
</dbReference>
<gene>
    <name evidence="6" type="ORF">SCHPADRAFT_941304</name>
</gene>
<dbReference type="STRING" id="27342.A0A0H2RK99"/>
<dbReference type="PANTHER" id="PTHR48112:SF22">
    <property type="entry name" value="MITOCHONDRIAL TRANSCRIPTION FACTOR A, ISOFORM B"/>
    <property type="match status" value="1"/>
</dbReference>
<dbReference type="CDD" id="cd00084">
    <property type="entry name" value="HMG-box_SF"/>
    <property type="match status" value="1"/>
</dbReference>
<keyword evidence="7" id="KW-1185">Reference proteome</keyword>
<dbReference type="EMBL" id="KQ085980">
    <property type="protein sequence ID" value="KLO12299.1"/>
    <property type="molecule type" value="Genomic_DNA"/>
</dbReference>
<feature type="coiled-coil region" evidence="3">
    <location>
        <begin position="174"/>
        <end position="205"/>
    </location>
</feature>
<evidence type="ECO:0000256" key="3">
    <source>
        <dbReference type="SAM" id="Coils"/>
    </source>
</evidence>
<dbReference type="Pfam" id="PF00505">
    <property type="entry name" value="HMG_box"/>
    <property type="match status" value="2"/>
</dbReference>
<dbReference type="InterPro" id="IPR050342">
    <property type="entry name" value="HMGB"/>
</dbReference>
<feature type="compositionally biased region" description="Low complexity" evidence="4">
    <location>
        <begin position="52"/>
        <end position="75"/>
    </location>
</feature>
<organism evidence="6 7">
    <name type="scientific">Schizopora paradoxa</name>
    <dbReference type="NCBI Taxonomy" id="27342"/>
    <lineage>
        <taxon>Eukaryota</taxon>
        <taxon>Fungi</taxon>
        <taxon>Dikarya</taxon>
        <taxon>Basidiomycota</taxon>
        <taxon>Agaricomycotina</taxon>
        <taxon>Agaricomycetes</taxon>
        <taxon>Hymenochaetales</taxon>
        <taxon>Schizoporaceae</taxon>
        <taxon>Schizopora</taxon>
    </lineage>
</organism>
<dbReference type="InParanoid" id="A0A0H2RK99"/>
<accession>A0A0H2RK99</accession>
<dbReference type="SMART" id="SM00398">
    <property type="entry name" value="HMG"/>
    <property type="match status" value="2"/>
</dbReference>
<dbReference type="Gene3D" id="1.10.30.10">
    <property type="entry name" value="High mobility group box domain"/>
    <property type="match status" value="2"/>
</dbReference>
<evidence type="ECO:0000313" key="6">
    <source>
        <dbReference type="EMBL" id="KLO12299.1"/>
    </source>
</evidence>
<protein>
    <recommendedName>
        <fullName evidence="5">HMG box domain-containing protein</fullName>
    </recommendedName>
</protein>
<evidence type="ECO:0000256" key="4">
    <source>
        <dbReference type="SAM" id="MobiDB-lite"/>
    </source>
</evidence>
<evidence type="ECO:0000256" key="1">
    <source>
        <dbReference type="ARBA" id="ARBA00023125"/>
    </source>
</evidence>
<dbReference type="PROSITE" id="PS50118">
    <property type="entry name" value="HMG_BOX_2"/>
    <property type="match status" value="2"/>
</dbReference>
<dbReference type="InterPro" id="IPR009071">
    <property type="entry name" value="HMG_box_dom"/>
</dbReference>
<dbReference type="SUPFAM" id="SSF47095">
    <property type="entry name" value="HMG-box"/>
    <property type="match status" value="2"/>
</dbReference>
<feature type="DNA-binding region" description="HMG box" evidence="2">
    <location>
        <begin position="225"/>
        <end position="290"/>
    </location>
</feature>
<proteinExistence type="predicted"/>
<name>A0A0H2RK99_9AGAM</name>
<keyword evidence="3" id="KW-0175">Coiled coil</keyword>
<dbReference type="InterPro" id="IPR036910">
    <property type="entry name" value="HMG_box_dom_sf"/>
</dbReference>
<keyword evidence="2" id="KW-0539">Nucleus</keyword>
<feature type="DNA-binding region" description="HMG box" evidence="2">
    <location>
        <begin position="123"/>
        <end position="196"/>
    </location>
</feature>
<reference evidence="6 7" key="1">
    <citation type="submission" date="2015-04" db="EMBL/GenBank/DDBJ databases">
        <title>Complete genome sequence of Schizopora paradoxa KUC8140, a cosmopolitan wood degrader in East Asia.</title>
        <authorList>
            <consortium name="DOE Joint Genome Institute"/>
            <person name="Min B."/>
            <person name="Park H."/>
            <person name="Jang Y."/>
            <person name="Kim J.-J."/>
            <person name="Kim K.H."/>
            <person name="Pangilinan J."/>
            <person name="Lipzen A."/>
            <person name="Riley R."/>
            <person name="Grigoriev I.V."/>
            <person name="Spatafora J.W."/>
            <person name="Choi I.-G."/>
        </authorList>
    </citation>
    <scope>NUCLEOTIDE SEQUENCE [LARGE SCALE GENOMIC DNA]</scope>
    <source>
        <strain evidence="6 7">KUC8140</strain>
    </source>
</reference>
<keyword evidence="1 2" id="KW-0238">DNA-binding</keyword>
<dbReference type="AlphaFoldDB" id="A0A0H2RK99"/>
<dbReference type="Proteomes" id="UP000053477">
    <property type="component" value="Unassembled WGS sequence"/>
</dbReference>
<evidence type="ECO:0000313" key="7">
    <source>
        <dbReference type="Proteomes" id="UP000053477"/>
    </source>
</evidence>
<evidence type="ECO:0000256" key="2">
    <source>
        <dbReference type="PROSITE-ProRule" id="PRU00267"/>
    </source>
</evidence>
<feature type="domain" description="HMG box" evidence="5">
    <location>
        <begin position="225"/>
        <end position="290"/>
    </location>
</feature>
<dbReference type="GO" id="GO:0003677">
    <property type="term" value="F:DNA binding"/>
    <property type="evidence" value="ECO:0007669"/>
    <property type="project" value="UniProtKB-UniRule"/>
</dbReference>
<dbReference type="OrthoDB" id="1919336at2759"/>
<sequence length="290" mass="32504">MFSTRLVPRLLAGAPLLRKAAIPLATRRVVVASPFSTSLLVHQAAKAATAVKKPSTSKKAAATPARKTKAAAPAKKAGKKKAVVKPAPKKRAAKKVKVRARTTKKKAAPKKQPYKLKKEDKPPGTPLSSYTLFCTKYLRGAIETMDPSQKSVENAQILVRDAAATWRGLSDHEKQAFRDEAAVLKEEYQKKRQQYNRTISSIALKTLNKQREKQGKKKIRVHSENPKPGTAFIQFVSQHFREIKESGHQVRPVEVVRDAGGRWKGMSEDEKKPYFDRYRVAMEEWKAKNQ</sequence>
<feature type="domain" description="HMG box" evidence="5">
    <location>
        <begin position="123"/>
        <end position="196"/>
    </location>
</feature>
<feature type="region of interest" description="Disordered" evidence="4">
    <location>
        <begin position="52"/>
        <end position="125"/>
    </location>
</feature>
<dbReference type="PANTHER" id="PTHR48112">
    <property type="entry name" value="HIGH MOBILITY GROUP PROTEIN DSP1"/>
    <property type="match status" value="1"/>
</dbReference>
<feature type="compositionally biased region" description="Basic residues" evidence="4">
    <location>
        <begin position="76"/>
        <end position="115"/>
    </location>
</feature>
<evidence type="ECO:0000259" key="5">
    <source>
        <dbReference type="PROSITE" id="PS50118"/>
    </source>
</evidence>